<evidence type="ECO:0000313" key="10">
    <source>
        <dbReference type="Proteomes" id="UP000677668"/>
    </source>
</evidence>
<feature type="transmembrane region" description="Helical" evidence="5">
    <location>
        <begin position="40"/>
        <end position="61"/>
    </location>
</feature>
<dbReference type="InterPro" id="IPR012338">
    <property type="entry name" value="Beta-lactam/transpept-like"/>
</dbReference>
<keyword evidence="2" id="KW-0121">Carboxypeptidase</keyword>
<dbReference type="Gene3D" id="3.40.710.10">
    <property type="entry name" value="DD-peptidase/beta-lactamase superfamily"/>
    <property type="match status" value="1"/>
</dbReference>
<evidence type="ECO:0000256" key="2">
    <source>
        <dbReference type="ARBA" id="ARBA00022645"/>
    </source>
</evidence>
<keyword evidence="5" id="KW-0812">Transmembrane</keyword>
<dbReference type="SUPFAM" id="SSF56601">
    <property type="entry name" value="beta-lactamase/transpeptidase-like"/>
    <property type="match status" value="1"/>
</dbReference>
<keyword evidence="2" id="KW-0378">Hydrolase</keyword>
<evidence type="ECO:0008006" key="11">
    <source>
        <dbReference type="Google" id="ProtNLM"/>
    </source>
</evidence>
<evidence type="ECO:0000256" key="4">
    <source>
        <dbReference type="SAM" id="MobiDB-lite"/>
    </source>
</evidence>
<feature type="region of interest" description="Disordered" evidence="4">
    <location>
        <begin position="598"/>
        <end position="628"/>
    </location>
</feature>
<comment type="subcellular location">
    <subcellularLocation>
        <location evidence="1">Membrane</location>
    </subcellularLocation>
</comment>
<dbReference type="InterPro" id="IPR005311">
    <property type="entry name" value="PBP_dimer"/>
</dbReference>
<evidence type="ECO:0000259" key="7">
    <source>
        <dbReference type="Pfam" id="PF03717"/>
    </source>
</evidence>
<dbReference type="SUPFAM" id="SSF56519">
    <property type="entry name" value="Penicillin binding protein dimerisation domain"/>
    <property type="match status" value="1"/>
</dbReference>
<feature type="domain" description="Penicillin-binding protein transpeptidase" evidence="6">
    <location>
        <begin position="278"/>
        <end position="583"/>
    </location>
</feature>
<dbReference type="PANTHER" id="PTHR30627">
    <property type="entry name" value="PEPTIDOGLYCAN D,D-TRANSPEPTIDASE"/>
    <property type="match status" value="1"/>
</dbReference>
<dbReference type="RefSeq" id="WP_211421995.1">
    <property type="nucleotide sequence ID" value="NZ_CP072642.1"/>
</dbReference>
<dbReference type="Gene3D" id="1.10.150.770">
    <property type="match status" value="1"/>
</dbReference>
<dbReference type="PANTHER" id="PTHR30627:SF1">
    <property type="entry name" value="PEPTIDOGLYCAN D,D-TRANSPEPTIDASE FTSI"/>
    <property type="match status" value="1"/>
</dbReference>
<gene>
    <name evidence="9" type="ORF">J8C05_09690</name>
</gene>
<dbReference type="Proteomes" id="UP000677668">
    <property type="component" value="Chromosome 1"/>
</dbReference>
<organism evidence="9 10">
    <name type="scientific">Chloracidobacterium sp. N</name>
    <dbReference type="NCBI Taxonomy" id="2821540"/>
    <lineage>
        <taxon>Bacteria</taxon>
        <taxon>Pseudomonadati</taxon>
        <taxon>Acidobacteriota</taxon>
        <taxon>Terriglobia</taxon>
        <taxon>Terriglobales</taxon>
        <taxon>Acidobacteriaceae</taxon>
        <taxon>Chloracidobacterium</taxon>
        <taxon>Chloracidobacterium aggregatum</taxon>
    </lineage>
</organism>
<proteinExistence type="predicted"/>
<dbReference type="Gene3D" id="3.90.1310.10">
    <property type="entry name" value="Penicillin-binding protein 2a (Domain 2)"/>
    <property type="match status" value="1"/>
</dbReference>
<accession>A0ABX8AZ50</accession>
<protein>
    <recommendedName>
        <fullName evidence="11">Peptidoglycan glycosyltransferase</fullName>
    </recommendedName>
</protein>
<feature type="domain" description="Penicillin-binding protein dimerisation" evidence="7">
    <location>
        <begin position="85"/>
        <end position="237"/>
    </location>
</feature>
<evidence type="ECO:0000259" key="8">
    <source>
        <dbReference type="Pfam" id="PF03793"/>
    </source>
</evidence>
<sequence length="710" mass="76514">MPTGRALTTRIAAPIRNAPTPMTRRRRVSAADRPAATVDWSMLTIGGLLVLWMLIVIGRLVQLQVYQAETLREKAEQQQQKTFRTTPARGTILDRQGRELATSLKVASVYVAPQNIRPEEDRRKLAATLAAVLGLDADKVLEKLTSKRPFVALKRKVSPEEEKAIQNLGLPGVELVTEMQRHYPQGLVGASVIGFVGLSEDEVEERGKAGVERAFEQHLLGRPGRVIVEQDARRKVFNVLETAPEVGQSLILTLDAQIQFEVERILTEALREQGGKGGAIAVLEPATGEVLALASSFGDPLHEPPRDAEALLRRYRNRAVMDHYEPGSVFKIVTYAGAFEEKLLTRQQKIDCQGGSIQMNGHTILDGGRYGALTAEEAFAKSSNVAAIKTGLRLGRDRLLRYVERFGFGQPTEVGLAGETPGGVGQLSDALLGAVPMGYSVNVTPLQLCAAAATIANGGVWVQPHVARRIVSTTGDVLLDIKPRTRRVVSRETAREMTDLMRAVVERGTGKRASVRGYTTAGKTGTAKKVERGRYSETRYVASFVGFAPATRPALAIAVMIDEPPYGRHHGGDAAAPVFARVVETLLPLLKIPPDTSPEVDPAWAAGAPLPREATPDGEAADRPAPLPRPTTQATVLAAPPNPETTSVVTVGDARRMPDLRGLSLRAALMACAKAGVRLEATGFGIVRTQSIPPGTLITEGMVCQAMLDH</sequence>
<feature type="domain" description="PASTA" evidence="8">
    <location>
        <begin position="656"/>
        <end position="702"/>
    </location>
</feature>
<keyword evidence="2" id="KW-0645">Protease</keyword>
<evidence type="ECO:0000256" key="5">
    <source>
        <dbReference type="SAM" id="Phobius"/>
    </source>
</evidence>
<reference evidence="9 10" key="1">
    <citation type="submission" date="2021-03" db="EMBL/GenBank/DDBJ databases">
        <title>Genomic and phenotypic characterization of Chloracidobacterium isolates provides evidence for multiple species.</title>
        <authorList>
            <person name="Saini M.K."/>
            <person name="Costas A.M.G."/>
            <person name="Tank M."/>
            <person name="Bryant D.A."/>
        </authorList>
    </citation>
    <scope>NUCLEOTIDE SEQUENCE [LARGE SCALE GENOMIC DNA]</scope>
    <source>
        <strain evidence="9 10">N</strain>
    </source>
</reference>
<keyword evidence="10" id="KW-1185">Reference proteome</keyword>
<dbReference type="Pfam" id="PF03717">
    <property type="entry name" value="PBP_dimer"/>
    <property type="match status" value="1"/>
</dbReference>
<dbReference type="SUPFAM" id="SSF54184">
    <property type="entry name" value="Penicillin-binding protein 2x (pbp-2x), c-terminal domain"/>
    <property type="match status" value="1"/>
</dbReference>
<dbReference type="Pfam" id="PF03793">
    <property type="entry name" value="PASTA"/>
    <property type="match status" value="1"/>
</dbReference>
<dbReference type="InterPro" id="IPR001460">
    <property type="entry name" value="PCN-bd_Tpept"/>
</dbReference>
<keyword evidence="3 5" id="KW-0472">Membrane</keyword>
<dbReference type="EMBL" id="CP072642">
    <property type="protein sequence ID" value="QUV93632.1"/>
    <property type="molecule type" value="Genomic_DNA"/>
</dbReference>
<dbReference type="Gene3D" id="3.30.450.330">
    <property type="match status" value="1"/>
</dbReference>
<evidence type="ECO:0000259" key="6">
    <source>
        <dbReference type="Pfam" id="PF00905"/>
    </source>
</evidence>
<evidence type="ECO:0000256" key="1">
    <source>
        <dbReference type="ARBA" id="ARBA00004370"/>
    </source>
</evidence>
<keyword evidence="5" id="KW-1133">Transmembrane helix</keyword>
<evidence type="ECO:0000256" key="3">
    <source>
        <dbReference type="ARBA" id="ARBA00023136"/>
    </source>
</evidence>
<evidence type="ECO:0000313" key="9">
    <source>
        <dbReference type="EMBL" id="QUV93632.1"/>
    </source>
</evidence>
<dbReference type="InterPro" id="IPR050515">
    <property type="entry name" value="Beta-lactam/transpept"/>
</dbReference>
<dbReference type="InterPro" id="IPR005543">
    <property type="entry name" value="PASTA_dom"/>
</dbReference>
<dbReference type="Pfam" id="PF00905">
    <property type="entry name" value="Transpeptidase"/>
    <property type="match status" value="1"/>
</dbReference>
<name>A0ABX8AZ50_9BACT</name>
<dbReference type="CDD" id="cd06575">
    <property type="entry name" value="PASTA_Pbp2x-like_2"/>
    <property type="match status" value="1"/>
</dbReference>
<dbReference type="InterPro" id="IPR036138">
    <property type="entry name" value="PBP_dimer_sf"/>
</dbReference>